<feature type="signal peptide" evidence="13">
    <location>
        <begin position="1"/>
        <end position="29"/>
    </location>
</feature>
<dbReference type="PROSITE" id="PS50231">
    <property type="entry name" value="RICIN_B_LECTIN"/>
    <property type="match status" value="1"/>
</dbReference>
<name>A0A3B3R7H2_9TELE</name>
<feature type="domain" description="Fibronectin type-II" evidence="15">
    <location>
        <begin position="180"/>
        <end position="228"/>
    </location>
</feature>
<dbReference type="Proteomes" id="UP000261540">
    <property type="component" value="Unplaced"/>
</dbReference>
<dbReference type="SUPFAM" id="SSF57440">
    <property type="entry name" value="Kringle-like"/>
    <property type="match status" value="1"/>
</dbReference>
<dbReference type="InterPro" id="IPR018378">
    <property type="entry name" value="C-type_lectin_CS"/>
</dbReference>
<dbReference type="InterPro" id="IPR016186">
    <property type="entry name" value="C-type_lectin-like/link_sf"/>
</dbReference>
<dbReference type="FunFam" id="2.80.10.50:FF:000039">
    <property type="entry name" value="Secretory phospholipase A2 receptor"/>
    <property type="match status" value="1"/>
</dbReference>
<dbReference type="PROSITE" id="PS00615">
    <property type="entry name" value="C_TYPE_LECTIN_1"/>
    <property type="match status" value="1"/>
</dbReference>
<evidence type="ECO:0000256" key="13">
    <source>
        <dbReference type="SAM" id="SignalP"/>
    </source>
</evidence>
<evidence type="ECO:0000256" key="3">
    <source>
        <dbReference type="ARBA" id="ARBA00022692"/>
    </source>
</evidence>
<protein>
    <submittedName>
        <fullName evidence="16">Phospholipase A2 receptor 1</fullName>
    </submittedName>
</protein>
<feature type="domain" description="C-type lectin" evidence="14">
    <location>
        <begin position="1263"/>
        <end position="1386"/>
    </location>
</feature>
<accession>A0A3B3R7H2</accession>
<evidence type="ECO:0000256" key="1">
    <source>
        <dbReference type="ARBA" id="ARBA00004167"/>
    </source>
</evidence>
<dbReference type="PROSITE" id="PS51092">
    <property type="entry name" value="FN2_2"/>
    <property type="match status" value="1"/>
</dbReference>
<dbReference type="FunFam" id="3.10.100.10:FF:000018">
    <property type="entry name" value="Mannose receptor, C type 2"/>
    <property type="match status" value="1"/>
</dbReference>
<dbReference type="CDD" id="cd00062">
    <property type="entry name" value="FN2"/>
    <property type="match status" value="1"/>
</dbReference>
<evidence type="ECO:0000256" key="6">
    <source>
        <dbReference type="ARBA" id="ARBA00022989"/>
    </source>
</evidence>
<evidence type="ECO:0000313" key="17">
    <source>
        <dbReference type="Proteomes" id="UP000261540"/>
    </source>
</evidence>
<evidence type="ECO:0000256" key="12">
    <source>
        <dbReference type="SAM" id="Phobius"/>
    </source>
</evidence>
<dbReference type="PROSITE" id="PS51257">
    <property type="entry name" value="PROKAR_LIPOPROTEIN"/>
    <property type="match status" value="1"/>
</dbReference>
<evidence type="ECO:0000256" key="11">
    <source>
        <dbReference type="PROSITE-ProRule" id="PRU00479"/>
    </source>
</evidence>
<dbReference type="SUPFAM" id="SSF56436">
    <property type="entry name" value="C-type lectin-like"/>
    <property type="match status" value="8"/>
</dbReference>
<feature type="disulfide bond" evidence="11">
    <location>
        <begin position="199"/>
        <end position="226"/>
    </location>
</feature>
<dbReference type="Pfam" id="PF00040">
    <property type="entry name" value="fn2"/>
    <property type="match status" value="1"/>
</dbReference>
<evidence type="ECO:0000256" key="4">
    <source>
        <dbReference type="ARBA" id="ARBA00022729"/>
    </source>
</evidence>
<dbReference type="GO" id="GO:0016020">
    <property type="term" value="C:membrane"/>
    <property type="evidence" value="ECO:0007669"/>
    <property type="project" value="UniProtKB-SubCell"/>
</dbReference>
<evidence type="ECO:0000256" key="7">
    <source>
        <dbReference type="ARBA" id="ARBA00023136"/>
    </source>
</evidence>
<dbReference type="InterPro" id="IPR000772">
    <property type="entry name" value="Ricin_B_lectin"/>
</dbReference>
<dbReference type="FunFam" id="2.10.10.10:FF:000001">
    <property type="entry name" value="Fibronectin 1a isoform 1"/>
    <property type="match status" value="1"/>
</dbReference>
<dbReference type="SMART" id="SM00458">
    <property type="entry name" value="RICIN"/>
    <property type="match status" value="1"/>
</dbReference>
<evidence type="ECO:0000256" key="10">
    <source>
        <dbReference type="ARBA" id="ARBA00023180"/>
    </source>
</evidence>
<keyword evidence="10" id="KW-0325">Glycoprotein</keyword>
<keyword evidence="6 12" id="KW-1133">Transmembrane helix</keyword>
<evidence type="ECO:0000313" key="16">
    <source>
        <dbReference type="Ensembl" id="ENSPKIP00000014707.1"/>
    </source>
</evidence>
<keyword evidence="3 12" id="KW-0812">Transmembrane</keyword>
<reference evidence="16" key="1">
    <citation type="submission" date="2025-08" db="UniProtKB">
        <authorList>
            <consortium name="Ensembl"/>
        </authorList>
    </citation>
    <scope>IDENTIFICATION</scope>
</reference>
<keyword evidence="7 12" id="KW-0472">Membrane</keyword>
<dbReference type="SUPFAM" id="SSF50370">
    <property type="entry name" value="Ricin B-like lectins"/>
    <property type="match status" value="1"/>
</dbReference>
<keyword evidence="4 13" id="KW-0732">Signal</keyword>
<organism evidence="16 17">
    <name type="scientific">Paramormyrops kingsleyae</name>
    <dbReference type="NCBI Taxonomy" id="1676925"/>
    <lineage>
        <taxon>Eukaryota</taxon>
        <taxon>Metazoa</taxon>
        <taxon>Chordata</taxon>
        <taxon>Craniata</taxon>
        <taxon>Vertebrata</taxon>
        <taxon>Euteleostomi</taxon>
        <taxon>Actinopterygii</taxon>
        <taxon>Neopterygii</taxon>
        <taxon>Teleostei</taxon>
        <taxon>Osteoglossocephala</taxon>
        <taxon>Osteoglossomorpha</taxon>
        <taxon>Osteoglossiformes</taxon>
        <taxon>Mormyridae</taxon>
        <taxon>Paramormyrops</taxon>
    </lineage>
</organism>
<dbReference type="PROSITE" id="PS00023">
    <property type="entry name" value="FN2_1"/>
    <property type="match status" value="1"/>
</dbReference>
<dbReference type="Ensembl" id="ENSPKIT00000039159.1">
    <property type="protein sequence ID" value="ENSPKIP00000014707.1"/>
    <property type="gene ID" value="ENSPKIG00000001678.1"/>
</dbReference>
<dbReference type="InterPro" id="IPR036943">
    <property type="entry name" value="FN_type2_sf"/>
</dbReference>
<dbReference type="PANTHER" id="PTHR22803">
    <property type="entry name" value="MANNOSE, PHOSPHOLIPASE, LECTIN RECEPTOR RELATED"/>
    <property type="match status" value="1"/>
</dbReference>
<dbReference type="SMART" id="SM00034">
    <property type="entry name" value="CLECT"/>
    <property type="match status" value="8"/>
</dbReference>
<keyword evidence="9" id="KW-0675">Receptor</keyword>
<evidence type="ECO:0000256" key="8">
    <source>
        <dbReference type="ARBA" id="ARBA00023157"/>
    </source>
</evidence>
<dbReference type="InterPro" id="IPR050111">
    <property type="entry name" value="C-type_lectin/snaclec_domain"/>
</dbReference>
<dbReference type="InterPro" id="IPR000562">
    <property type="entry name" value="FN_type2_dom"/>
</dbReference>
<dbReference type="Gene3D" id="3.10.100.10">
    <property type="entry name" value="Mannose-Binding Protein A, subunit A"/>
    <property type="match status" value="8"/>
</dbReference>
<evidence type="ECO:0000256" key="9">
    <source>
        <dbReference type="ARBA" id="ARBA00023170"/>
    </source>
</evidence>
<keyword evidence="5" id="KW-0677">Repeat</keyword>
<dbReference type="Gene3D" id="2.80.10.50">
    <property type="match status" value="1"/>
</dbReference>
<feature type="domain" description="C-type lectin" evidence="14">
    <location>
        <begin position="1126"/>
        <end position="1233"/>
    </location>
</feature>
<feature type="disulfide bond" evidence="11">
    <location>
        <begin position="185"/>
        <end position="211"/>
    </location>
</feature>
<keyword evidence="2" id="KW-0254">Endocytosis</keyword>
<dbReference type="OrthoDB" id="5858677at2759"/>
<dbReference type="InterPro" id="IPR001304">
    <property type="entry name" value="C-type_lectin-like"/>
</dbReference>
<feature type="chain" id="PRO_5017250792" evidence="13">
    <location>
        <begin position="30"/>
        <end position="1471"/>
    </location>
</feature>
<dbReference type="InterPro" id="IPR035992">
    <property type="entry name" value="Ricin_B-like_lectins"/>
</dbReference>
<feature type="domain" description="C-type lectin" evidence="14">
    <location>
        <begin position="829"/>
        <end position="947"/>
    </location>
</feature>
<dbReference type="Pfam" id="PF24562">
    <property type="entry name" value="CysR_MRC2_N"/>
    <property type="match status" value="1"/>
</dbReference>
<feature type="transmembrane region" description="Helical" evidence="12">
    <location>
        <begin position="1407"/>
        <end position="1430"/>
    </location>
</feature>
<evidence type="ECO:0000259" key="15">
    <source>
        <dbReference type="PROSITE" id="PS51092"/>
    </source>
</evidence>
<dbReference type="PROSITE" id="PS50041">
    <property type="entry name" value="C_TYPE_LECTIN_2"/>
    <property type="match status" value="8"/>
</dbReference>
<sequence>MGKRRLIRRKAGAAGALLALCALLSGCVAGEDEVLEKRQLSELYNKGVFILESVQLKRCIRLDRTNLVLESCERPTRGMLWKWVSRHRLFNLGGSLCLGLNTSDALQPLGTFQCDAPLRTLWWRCSGDTLFGASQFRLAVTGRLVVAKRTAYHQWRRYFTTGEGPCANPYEEIHTLLGNAQGMPCALPFKYNSKWYPECTSEGREDHHRWCATTSRYDQDEKWGFCPSTESGCDTFWDQNAETRACYQFNLYSIMTWVQAHSSCRAQGGGLLSITDLTEQKYIRDRLNDVGVVVWIGLNHLDENAGWNWSDGAPLALVNFTEGITAPSRHERQCGVYNSTSGHPWQSLSCESALPYICKKTPNDSRRAEPFGNWQHYGTVCPEGWTPQNRFCYKVLEEPQSWPDASASCRSLGANLTSVHSLADVELLLGLLTNQSSLEAWIGLRSETSVVFEWSDGTPTSVTFWHRHEPDLRQGRGPLCAKTHREHGNWLLAPCGAKLPSVCRKLGLIPIREAGAADKGCAQGWKRRRHFCYKVSRHQQSYEDAMKGYYCGAALVTVMNRFEQAFLNSLINTLSMNSSQYYWTALQDRNRSGEYSWLAQNGWGKPLLYTNWNRHQPVSAGGCVALTGGQALGRWEVKDCKSHKALSICKQRIGSRQETQESTVHINGSAPCPTGWHSKPGLLHCYKVFHSEKILMKRSWTEADFFCQALGANLASFRHYNEEAFVKETLGTMFTGMQGRSFWVGFNKRSPWTFGSWEWSDGTPVVTSFIEDKNSEDDEHNCAVFTDSDSLLVPQPCDSKHEWICKVPRGAELTKPYWYTEQHQAWVFFRGAEYYFDQQPFPWNAVSFACNLMGANLASIHSLEELNFIKERMEMDKDPSQWWIGLSSDTINEEYSWSDGAQLQFQNWPQAEPQKPSPQSDVCVSMSSQTGKWSGDQCGDRHGYVCKRRILSVLEIPRQPHYIGGCPEKWLYFGHKCLFLHLPKHPEEGKTWQESQTICSSSQGSLVTIEDEIEQAYITMLLPGSTADVWIGLQDDDHWVNGKSLTYTNWSPVDQESAISDYYGPGDGKEPLCTLLSNNHNFHFTGKWYSEKCSATGYGFVCQKPQDPTKPPSQSYFHPFPDPIEYENRSYRVVRGNLSWYEALNRCLERETQLASITDPHHQAFLTVLVNKLALPHWIGLYSQDDGISYRWSDDSDTAFMHWDSGDDEDEDTLGDCVYMDITGAWKRADCEETLQGALCQAPPPKSNVVSYEVTCPDRWIKFKNSCYSFEPIMQRQSLEEARERCRHTAKSSDLLTVKSEEENRFVLEKLKSYALPHQTVWLAILYDANVPALSWFDGSAILYSNWHFKAPSVEQLSSDTCVSMRASDSVWHLSHCGDKLGFVCKITADAVNEVEVEPLNGLHHGVIPAAALVAILIFALLVVSLWCVYKRNGARFRRFPFLGSAYYRQASSQAVDSDVLITDLEGNPSE</sequence>
<proteinExistence type="predicted"/>
<dbReference type="Pfam" id="PF00059">
    <property type="entry name" value="Lectin_C"/>
    <property type="match status" value="8"/>
</dbReference>
<dbReference type="GeneTree" id="ENSGT01050000244842"/>
<dbReference type="Gene3D" id="2.10.10.10">
    <property type="entry name" value="Fibronectin, type II, collagen-binding"/>
    <property type="match status" value="1"/>
</dbReference>
<feature type="domain" description="C-type lectin" evidence="14">
    <location>
        <begin position="684"/>
        <end position="806"/>
    </location>
</feature>
<keyword evidence="17" id="KW-1185">Reference proteome</keyword>
<evidence type="ECO:0000256" key="2">
    <source>
        <dbReference type="ARBA" id="ARBA00022583"/>
    </source>
</evidence>
<dbReference type="SMART" id="SM00059">
    <property type="entry name" value="FN2"/>
    <property type="match status" value="1"/>
</dbReference>
<dbReference type="CDD" id="cd00037">
    <property type="entry name" value="CLECT"/>
    <property type="match status" value="8"/>
</dbReference>
<dbReference type="STRING" id="1676925.ENSPKIP00000014707"/>
<comment type="subcellular location">
    <subcellularLocation>
        <location evidence="1">Membrane</location>
        <topology evidence="1">Single-pass membrane protein</topology>
    </subcellularLocation>
</comment>
<keyword evidence="8 11" id="KW-1015">Disulfide bond</keyword>
<evidence type="ECO:0000259" key="14">
    <source>
        <dbReference type="PROSITE" id="PS50041"/>
    </source>
</evidence>
<feature type="domain" description="C-type lectin" evidence="14">
    <location>
        <begin position="388"/>
        <end position="504"/>
    </location>
</feature>
<feature type="domain" description="C-type lectin" evidence="14">
    <location>
        <begin position="973"/>
        <end position="1094"/>
    </location>
</feature>
<feature type="domain" description="C-type lectin" evidence="14">
    <location>
        <begin position="242"/>
        <end position="359"/>
    </location>
</feature>
<dbReference type="GO" id="GO:0006897">
    <property type="term" value="P:endocytosis"/>
    <property type="evidence" value="ECO:0007669"/>
    <property type="project" value="UniProtKB-KW"/>
</dbReference>
<feature type="domain" description="C-type lectin" evidence="14">
    <location>
        <begin position="528"/>
        <end position="640"/>
    </location>
</feature>
<dbReference type="InterPro" id="IPR013806">
    <property type="entry name" value="Kringle-like"/>
</dbReference>
<dbReference type="InterPro" id="IPR016187">
    <property type="entry name" value="CTDL_fold"/>
</dbReference>
<reference evidence="16" key="2">
    <citation type="submission" date="2025-09" db="UniProtKB">
        <authorList>
            <consortium name="Ensembl"/>
        </authorList>
    </citation>
    <scope>IDENTIFICATION</scope>
</reference>
<evidence type="ECO:0000256" key="5">
    <source>
        <dbReference type="ARBA" id="ARBA00022737"/>
    </source>
</evidence>
<dbReference type="PRINTS" id="PR00013">
    <property type="entry name" value="FNTYPEII"/>
</dbReference>